<comment type="caution">
    <text evidence="2">The sequence shown here is derived from an EMBL/GenBank/DDBJ whole genome shotgun (WGS) entry which is preliminary data.</text>
</comment>
<protein>
    <submittedName>
        <fullName evidence="2">Uncharacterized protein</fullName>
    </submittedName>
</protein>
<accession>A0AA39ZX85</accession>
<reference evidence="2" key="1">
    <citation type="submission" date="2023-06" db="EMBL/GenBank/DDBJ databases">
        <title>Genome-scale phylogeny and comparative genomics of the fungal order Sordariales.</title>
        <authorList>
            <consortium name="Lawrence Berkeley National Laboratory"/>
            <person name="Hensen N."/>
            <person name="Bonometti L."/>
            <person name="Westerberg I."/>
            <person name="Brannstrom I.O."/>
            <person name="Guillou S."/>
            <person name="Cros-Aarteil S."/>
            <person name="Calhoun S."/>
            <person name="Haridas S."/>
            <person name="Kuo A."/>
            <person name="Mondo S."/>
            <person name="Pangilinan J."/>
            <person name="Riley R."/>
            <person name="Labutti K."/>
            <person name="Andreopoulos B."/>
            <person name="Lipzen A."/>
            <person name="Chen C."/>
            <person name="Yanf M."/>
            <person name="Daum C."/>
            <person name="Ng V."/>
            <person name="Clum A."/>
            <person name="Steindorff A."/>
            <person name="Ohm R."/>
            <person name="Martin F."/>
            <person name="Silar P."/>
            <person name="Natvig D."/>
            <person name="Lalanne C."/>
            <person name="Gautier V."/>
            <person name="Ament-Velasquez S.L."/>
            <person name="Kruys A."/>
            <person name="Hutchinson M.I."/>
            <person name="Powell A.J."/>
            <person name="Barry K."/>
            <person name="Miller A.N."/>
            <person name="Grigoriev I.V."/>
            <person name="Debuchy R."/>
            <person name="Gladieux P."/>
            <person name="Thoren M.H."/>
            <person name="Johannesson H."/>
        </authorList>
    </citation>
    <scope>NUCLEOTIDE SEQUENCE</scope>
    <source>
        <strain evidence="2">SMH4607-1</strain>
    </source>
</reference>
<gene>
    <name evidence="2" type="ORF">B0H67DRAFT_593721</name>
</gene>
<name>A0AA39ZX85_9PEZI</name>
<sequence>MMGGPKSTKPLSIHCKAPAYLLVTPQHHSEHHSGHNRAASTPAAVTRVVCVIPKSVLSFLLGFFFFLSGPVFSARCGHAEPSRLSSSSRMWRHC</sequence>
<dbReference type="AlphaFoldDB" id="A0AA39ZX85"/>
<keyword evidence="3" id="KW-1185">Reference proteome</keyword>
<keyword evidence="1" id="KW-1133">Transmembrane helix</keyword>
<keyword evidence="1" id="KW-0472">Membrane</keyword>
<evidence type="ECO:0000313" key="3">
    <source>
        <dbReference type="Proteomes" id="UP001172102"/>
    </source>
</evidence>
<feature type="transmembrane region" description="Helical" evidence="1">
    <location>
        <begin position="56"/>
        <end position="74"/>
    </location>
</feature>
<organism evidence="2 3">
    <name type="scientific">Lasiosphaeris hirsuta</name>
    <dbReference type="NCBI Taxonomy" id="260670"/>
    <lineage>
        <taxon>Eukaryota</taxon>
        <taxon>Fungi</taxon>
        <taxon>Dikarya</taxon>
        <taxon>Ascomycota</taxon>
        <taxon>Pezizomycotina</taxon>
        <taxon>Sordariomycetes</taxon>
        <taxon>Sordariomycetidae</taxon>
        <taxon>Sordariales</taxon>
        <taxon>Lasiosphaeriaceae</taxon>
        <taxon>Lasiosphaeris</taxon>
    </lineage>
</organism>
<evidence type="ECO:0000256" key="1">
    <source>
        <dbReference type="SAM" id="Phobius"/>
    </source>
</evidence>
<dbReference type="EMBL" id="JAUKUA010000007">
    <property type="protein sequence ID" value="KAK0705296.1"/>
    <property type="molecule type" value="Genomic_DNA"/>
</dbReference>
<proteinExistence type="predicted"/>
<evidence type="ECO:0000313" key="2">
    <source>
        <dbReference type="EMBL" id="KAK0705296.1"/>
    </source>
</evidence>
<dbReference type="Proteomes" id="UP001172102">
    <property type="component" value="Unassembled WGS sequence"/>
</dbReference>
<keyword evidence="1" id="KW-0812">Transmembrane</keyword>